<feature type="chain" id="PRO_5038710620" description="Periplasmic binding protein domain-containing protein" evidence="4">
    <location>
        <begin position="19"/>
        <end position="402"/>
    </location>
</feature>
<keyword evidence="3 4" id="KW-0732">Signal</keyword>
<dbReference type="GO" id="GO:0030313">
    <property type="term" value="C:cell envelope"/>
    <property type="evidence" value="ECO:0007669"/>
    <property type="project" value="UniProtKB-SubCell"/>
</dbReference>
<comment type="similarity">
    <text evidence="2">Belongs to the bacterial solute-binding protein 2 family.</text>
</comment>
<reference evidence="6 7" key="1">
    <citation type="submission" date="2021-01" db="EMBL/GenBank/DDBJ databases">
        <title>Whole genome shotgun sequence of Planobispora longispora NBRC 13918.</title>
        <authorList>
            <person name="Komaki H."/>
            <person name="Tamura T."/>
        </authorList>
    </citation>
    <scope>NUCLEOTIDE SEQUENCE [LARGE SCALE GENOMIC DNA]</scope>
    <source>
        <strain evidence="6 7">NBRC 13918</strain>
    </source>
</reference>
<evidence type="ECO:0000313" key="7">
    <source>
        <dbReference type="Proteomes" id="UP000616724"/>
    </source>
</evidence>
<organism evidence="6 7">
    <name type="scientific">Planobispora longispora</name>
    <dbReference type="NCBI Taxonomy" id="28887"/>
    <lineage>
        <taxon>Bacteria</taxon>
        <taxon>Bacillati</taxon>
        <taxon>Actinomycetota</taxon>
        <taxon>Actinomycetes</taxon>
        <taxon>Streptosporangiales</taxon>
        <taxon>Streptosporangiaceae</taxon>
        <taxon>Planobispora</taxon>
    </lineage>
</organism>
<dbReference type="Gene3D" id="3.40.50.2300">
    <property type="match status" value="2"/>
</dbReference>
<evidence type="ECO:0000313" key="6">
    <source>
        <dbReference type="EMBL" id="GIH79640.1"/>
    </source>
</evidence>
<evidence type="ECO:0000256" key="4">
    <source>
        <dbReference type="SAM" id="SignalP"/>
    </source>
</evidence>
<comment type="caution">
    <text evidence="6">The sequence shown here is derived from an EMBL/GenBank/DDBJ whole genome shotgun (WGS) entry which is preliminary data.</text>
</comment>
<keyword evidence="7" id="KW-1185">Reference proteome</keyword>
<dbReference type="GO" id="GO:0030246">
    <property type="term" value="F:carbohydrate binding"/>
    <property type="evidence" value="ECO:0007669"/>
    <property type="project" value="UniProtKB-ARBA"/>
</dbReference>
<evidence type="ECO:0000256" key="2">
    <source>
        <dbReference type="ARBA" id="ARBA00007639"/>
    </source>
</evidence>
<dbReference type="SUPFAM" id="SSF53822">
    <property type="entry name" value="Periplasmic binding protein-like I"/>
    <property type="match status" value="1"/>
</dbReference>
<evidence type="ECO:0000256" key="3">
    <source>
        <dbReference type="ARBA" id="ARBA00022729"/>
    </source>
</evidence>
<name>A0A8J3W894_9ACTN</name>
<dbReference type="Proteomes" id="UP000616724">
    <property type="component" value="Unassembled WGS sequence"/>
</dbReference>
<comment type="subcellular location">
    <subcellularLocation>
        <location evidence="1">Cell envelope</location>
    </subcellularLocation>
</comment>
<dbReference type="EMBL" id="BOOH01000050">
    <property type="protein sequence ID" value="GIH79640.1"/>
    <property type="molecule type" value="Genomic_DNA"/>
</dbReference>
<dbReference type="Pfam" id="PF13407">
    <property type="entry name" value="Peripla_BP_4"/>
    <property type="match status" value="1"/>
</dbReference>
<feature type="domain" description="Periplasmic binding protein" evidence="5">
    <location>
        <begin position="101"/>
        <end position="352"/>
    </location>
</feature>
<gene>
    <name evidence="6" type="ORF">Plo01_60690</name>
</gene>
<dbReference type="PROSITE" id="PS51257">
    <property type="entry name" value="PROKAR_LIPOPROTEIN"/>
    <property type="match status" value="1"/>
</dbReference>
<accession>A0A8J3W894</accession>
<dbReference type="InterPro" id="IPR025997">
    <property type="entry name" value="SBP_2_dom"/>
</dbReference>
<proteinExistence type="inferred from homology"/>
<dbReference type="AlphaFoldDB" id="A0A8J3W894"/>
<dbReference type="InterPro" id="IPR028082">
    <property type="entry name" value="Peripla_BP_I"/>
</dbReference>
<sequence length="402" mass="42688">MKRSITVLVAAVSAMLLAGCASDKPVTGGGATASAAPSASAASPATGEQSKFFVQADYDAQLAMRAQTAEGPEDKPWEQAIAPQMTDTATYKKDGPYHLCFSNAAVNNPWRQVGWKTMQAEVALHKEIAEFTALDAEGKDDKQISDIAELTGKDCDALIVSPNTTATLTPAVSGACPKLPVIVFDRGVETDCPVTFINPIGGYAFGADGAEFLVEKVPAGGKVLALRILPGVDVLETRWSAAKVTFDKSELDVVGVEFTDGDAAKTKSIVSDYIARHGKIDGVWMDAGATAVAAIEAFEDAGQPVPAIVGEDQQDFLQKWKDGNLTAVAPTYPTYQWRTPIIAALKILKGEEVPKTWKLPQPKITSENLDSYLQPDMPPLHYALCGCEDLPGFPGAWGGKEN</sequence>
<evidence type="ECO:0000259" key="5">
    <source>
        <dbReference type="Pfam" id="PF13407"/>
    </source>
</evidence>
<feature type="signal peptide" evidence="4">
    <location>
        <begin position="1"/>
        <end position="18"/>
    </location>
</feature>
<protein>
    <recommendedName>
        <fullName evidence="5">Periplasmic binding protein domain-containing protein</fullName>
    </recommendedName>
</protein>
<evidence type="ECO:0000256" key="1">
    <source>
        <dbReference type="ARBA" id="ARBA00004196"/>
    </source>
</evidence>
<dbReference type="PANTHER" id="PTHR46847">
    <property type="entry name" value="D-ALLOSE-BINDING PERIPLASMIC PROTEIN-RELATED"/>
    <property type="match status" value="1"/>
</dbReference>
<dbReference type="PANTHER" id="PTHR46847:SF1">
    <property type="entry name" value="D-ALLOSE-BINDING PERIPLASMIC PROTEIN-RELATED"/>
    <property type="match status" value="1"/>
</dbReference>